<dbReference type="AlphaFoldDB" id="A0A0C9U3T9"/>
<dbReference type="Proteomes" id="UP000054279">
    <property type="component" value="Unassembled WGS sequence"/>
</dbReference>
<evidence type="ECO:0000313" key="1">
    <source>
        <dbReference type="EMBL" id="KIJ23797.1"/>
    </source>
</evidence>
<proteinExistence type="predicted"/>
<keyword evidence="2" id="KW-1185">Reference proteome</keyword>
<feature type="non-terminal residue" evidence="1">
    <location>
        <position position="1"/>
    </location>
</feature>
<protein>
    <submittedName>
        <fullName evidence="1">Uncharacterized protein</fullName>
    </submittedName>
</protein>
<evidence type="ECO:0000313" key="2">
    <source>
        <dbReference type="Proteomes" id="UP000054279"/>
    </source>
</evidence>
<name>A0A0C9U3T9_SPHS4</name>
<gene>
    <name evidence="1" type="ORF">M422DRAFT_39451</name>
</gene>
<dbReference type="EMBL" id="KN837586">
    <property type="protein sequence ID" value="KIJ23797.1"/>
    <property type="molecule type" value="Genomic_DNA"/>
</dbReference>
<sequence length="59" mass="6470">NGLHKDPAIRYMVSSAVEMLKPLAGQKRVYAALQSKGSALVNDAVEIRSHRVSVPMKYS</sequence>
<organism evidence="1 2">
    <name type="scientific">Sphaerobolus stellatus (strain SS14)</name>
    <dbReference type="NCBI Taxonomy" id="990650"/>
    <lineage>
        <taxon>Eukaryota</taxon>
        <taxon>Fungi</taxon>
        <taxon>Dikarya</taxon>
        <taxon>Basidiomycota</taxon>
        <taxon>Agaricomycotina</taxon>
        <taxon>Agaricomycetes</taxon>
        <taxon>Phallomycetidae</taxon>
        <taxon>Geastrales</taxon>
        <taxon>Sphaerobolaceae</taxon>
        <taxon>Sphaerobolus</taxon>
    </lineage>
</organism>
<reference evidence="1 2" key="1">
    <citation type="submission" date="2014-06" db="EMBL/GenBank/DDBJ databases">
        <title>Evolutionary Origins and Diversification of the Mycorrhizal Mutualists.</title>
        <authorList>
            <consortium name="DOE Joint Genome Institute"/>
            <consortium name="Mycorrhizal Genomics Consortium"/>
            <person name="Kohler A."/>
            <person name="Kuo A."/>
            <person name="Nagy L.G."/>
            <person name="Floudas D."/>
            <person name="Copeland A."/>
            <person name="Barry K.W."/>
            <person name="Cichocki N."/>
            <person name="Veneault-Fourrey C."/>
            <person name="LaButti K."/>
            <person name="Lindquist E.A."/>
            <person name="Lipzen A."/>
            <person name="Lundell T."/>
            <person name="Morin E."/>
            <person name="Murat C."/>
            <person name="Riley R."/>
            <person name="Ohm R."/>
            <person name="Sun H."/>
            <person name="Tunlid A."/>
            <person name="Henrissat B."/>
            <person name="Grigoriev I.V."/>
            <person name="Hibbett D.S."/>
            <person name="Martin F."/>
        </authorList>
    </citation>
    <scope>NUCLEOTIDE SEQUENCE [LARGE SCALE GENOMIC DNA]</scope>
    <source>
        <strain evidence="1 2">SS14</strain>
    </source>
</reference>
<dbReference type="HOGENOM" id="CLU_2967546_0_0_1"/>
<accession>A0A0C9U3T9</accession>